<dbReference type="HOGENOM" id="CLU_2946056_0_0_1"/>
<dbReference type="EnsemblPlants" id="KQL09970">
    <property type="protein sequence ID" value="KQL09970"/>
    <property type="gene ID" value="SETIT_009021mg"/>
</dbReference>
<dbReference type="EMBL" id="AGNK02002300">
    <property type="status" value="NOT_ANNOTATED_CDS"/>
    <property type="molecule type" value="Genomic_DNA"/>
</dbReference>
<evidence type="ECO:0000313" key="2">
    <source>
        <dbReference type="EnsemblPlants" id="KQL09970"/>
    </source>
</evidence>
<evidence type="ECO:0000256" key="1">
    <source>
        <dbReference type="SAM" id="Phobius"/>
    </source>
</evidence>
<reference evidence="2" key="2">
    <citation type="submission" date="2018-08" db="UniProtKB">
        <authorList>
            <consortium name="EnsemblPlants"/>
        </authorList>
    </citation>
    <scope>IDENTIFICATION</scope>
    <source>
        <strain evidence="2">Yugu1</strain>
    </source>
</reference>
<name>K3Y483_SETIT</name>
<dbReference type="Gramene" id="KQL09970">
    <property type="protein sequence ID" value="KQL09970"/>
    <property type="gene ID" value="SETIT_009021mg"/>
</dbReference>
<protein>
    <submittedName>
        <fullName evidence="2">Uncharacterized protein</fullName>
    </submittedName>
</protein>
<accession>K3Y483</accession>
<keyword evidence="1" id="KW-0812">Transmembrane</keyword>
<feature type="transmembrane region" description="Helical" evidence="1">
    <location>
        <begin position="38"/>
        <end position="57"/>
    </location>
</feature>
<keyword evidence="1" id="KW-1133">Transmembrane helix</keyword>
<organism evidence="2 3">
    <name type="scientific">Setaria italica</name>
    <name type="common">Foxtail millet</name>
    <name type="synonym">Panicum italicum</name>
    <dbReference type="NCBI Taxonomy" id="4555"/>
    <lineage>
        <taxon>Eukaryota</taxon>
        <taxon>Viridiplantae</taxon>
        <taxon>Streptophyta</taxon>
        <taxon>Embryophyta</taxon>
        <taxon>Tracheophyta</taxon>
        <taxon>Spermatophyta</taxon>
        <taxon>Magnoliopsida</taxon>
        <taxon>Liliopsida</taxon>
        <taxon>Poales</taxon>
        <taxon>Poaceae</taxon>
        <taxon>PACMAD clade</taxon>
        <taxon>Panicoideae</taxon>
        <taxon>Panicodae</taxon>
        <taxon>Paniceae</taxon>
        <taxon>Cenchrinae</taxon>
        <taxon>Setaria</taxon>
    </lineage>
</organism>
<reference evidence="3" key="1">
    <citation type="journal article" date="2012" name="Nat. Biotechnol.">
        <title>Reference genome sequence of the model plant Setaria.</title>
        <authorList>
            <person name="Bennetzen J.L."/>
            <person name="Schmutz J."/>
            <person name="Wang H."/>
            <person name="Percifield R."/>
            <person name="Hawkins J."/>
            <person name="Pontaroli A.C."/>
            <person name="Estep M."/>
            <person name="Feng L."/>
            <person name="Vaughn J.N."/>
            <person name="Grimwood J."/>
            <person name="Jenkins J."/>
            <person name="Barry K."/>
            <person name="Lindquist E."/>
            <person name="Hellsten U."/>
            <person name="Deshpande S."/>
            <person name="Wang X."/>
            <person name="Wu X."/>
            <person name="Mitros T."/>
            <person name="Triplett J."/>
            <person name="Yang X."/>
            <person name="Ye C.Y."/>
            <person name="Mauro-Herrera M."/>
            <person name="Wang L."/>
            <person name="Li P."/>
            <person name="Sharma M."/>
            <person name="Sharma R."/>
            <person name="Ronald P.C."/>
            <person name="Panaud O."/>
            <person name="Kellogg E.A."/>
            <person name="Brutnell T.P."/>
            <person name="Doust A.N."/>
            <person name="Tuskan G.A."/>
            <person name="Rokhsar D."/>
            <person name="Devos K.M."/>
        </authorList>
    </citation>
    <scope>NUCLEOTIDE SEQUENCE [LARGE SCALE GENOMIC DNA]</scope>
    <source>
        <strain evidence="3">cv. Yugu1</strain>
    </source>
</reference>
<dbReference type="InParanoid" id="K3Y483"/>
<dbReference type="Proteomes" id="UP000004995">
    <property type="component" value="Unassembled WGS sequence"/>
</dbReference>
<dbReference type="PROSITE" id="PS51257">
    <property type="entry name" value="PROKAR_LIPOPROTEIN"/>
    <property type="match status" value="1"/>
</dbReference>
<evidence type="ECO:0000313" key="3">
    <source>
        <dbReference type="Proteomes" id="UP000004995"/>
    </source>
</evidence>
<keyword evidence="3" id="KW-1185">Reference proteome</keyword>
<proteinExistence type="predicted"/>
<sequence length="60" mass="7101">MLVQRSAGIVFFGFSCRRLKHVLSSRVSSSRLQEKEEIYIAHQTTIVYLVYSFVCFWKVR</sequence>
<dbReference type="AlphaFoldDB" id="K3Y483"/>
<keyword evidence="1" id="KW-0472">Membrane</keyword>